<name>A0A8S1NBT1_9CILI</name>
<reference evidence="1" key="1">
    <citation type="submission" date="2021-01" db="EMBL/GenBank/DDBJ databases">
        <authorList>
            <consortium name="Genoscope - CEA"/>
            <person name="William W."/>
        </authorList>
    </citation>
    <scope>NUCLEOTIDE SEQUENCE</scope>
</reference>
<sequence>MQVMKIGTWYSIYCMEREKEYIQMWNQQELILHSQIKISLRYANVQSALKFGMPHSRSICFFIFLNVKKQQKQGLLYLTKPSN</sequence>
<gene>
    <name evidence="1" type="ORF">PSON_ATCC_30995.1.T0520004</name>
</gene>
<dbReference type="Proteomes" id="UP000692954">
    <property type="component" value="Unassembled WGS sequence"/>
</dbReference>
<dbReference type="EMBL" id="CAJJDN010000052">
    <property type="protein sequence ID" value="CAD8087786.1"/>
    <property type="molecule type" value="Genomic_DNA"/>
</dbReference>
<organism evidence="1 2">
    <name type="scientific">Paramecium sonneborni</name>
    <dbReference type="NCBI Taxonomy" id="65129"/>
    <lineage>
        <taxon>Eukaryota</taxon>
        <taxon>Sar</taxon>
        <taxon>Alveolata</taxon>
        <taxon>Ciliophora</taxon>
        <taxon>Intramacronucleata</taxon>
        <taxon>Oligohymenophorea</taxon>
        <taxon>Peniculida</taxon>
        <taxon>Parameciidae</taxon>
        <taxon>Paramecium</taxon>
    </lineage>
</organism>
<proteinExistence type="predicted"/>
<evidence type="ECO:0000313" key="1">
    <source>
        <dbReference type="EMBL" id="CAD8087786.1"/>
    </source>
</evidence>
<accession>A0A8S1NBT1</accession>
<comment type="caution">
    <text evidence="1">The sequence shown here is derived from an EMBL/GenBank/DDBJ whole genome shotgun (WGS) entry which is preliminary data.</text>
</comment>
<dbReference type="AlphaFoldDB" id="A0A8S1NBT1"/>
<evidence type="ECO:0000313" key="2">
    <source>
        <dbReference type="Proteomes" id="UP000692954"/>
    </source>
</evidence>
<keyword evidence="2" id="KW-1185">Reference proteome</keyword>
<protein>
    <submittedName>
        <fullName evidence="1">Uncharacterized protein</fullName>
    </submittedName>
</protein>